<organism evidence="3 4">
    <name type="scientific">Agrilactobacillus yilanensis</name>
    <dbReference type="NCBI Taxonomy" id="2485997"/>
    <lineage>
        <taxon>Bacteria</taxon>
        <taxon>Bacillati</taxon>
        <taxon>Bacillota</taxon>
        <taxon>Bacilli</taxon>
        <taxon>Lactobacillales</taxon>
        <taxon>Lactobacillaceae</taxon>
        <taxon>Agrilactobacillus</taxon>
    </lineage>
</organism>
<dbReference type="PANTHER" id="PTHR37312">
    <property type="entry name" value="MEMBRANE-BOUND ACYLTRANSFERASE YKRP-RELATED"/>
    <property type="match status" value="1"/>
</dbReference>
<feature type="transmembrane region" description="Helical" evidence="1">
    <location>
        <begin position="248"/>
        <end position="268"/>
    </location>
</feature>
<keyword evidence="1" id="KW-0812">Transmembrane</keyword>
<keyword evidence="4" id="KW-1185">Reference proteome</keyword>
<keyword evidence="1" id="KW-0472">Membrane</keyword>
<dbReference type="EMBL" id="JBHTOP010000026">
    <property type="protein sequence ID" value="MFD1672871.1"/>
    <property type="molecule type" value="Genomic_DNA"/>
</dbReference>
<feature type="transmembrane region" description="Helical" evidence="1">
    <location>
        <begin position="15"/>
        <end position="35"/>
    </location>
</feature>
<dbReference type="InterPro" id="IPR052734">
    <property type="entry name" value="Nod_factor_acetyltransferase"/>
</dbReference>
<evidence type="ECO:0000313" key="4">
    <source>
        <dbReference type="Proteomes" id="UP001597267"/>
    </source>
</evidence>
<protein>
    <submittedName>
        <fullName evidence="3">Acyltransferase family protein</fullName>
    </submittedName>
</protein>
<dbReference type="InterPro" id="IPR002656">
    <property type="entry name" value="Acyl_transf_3_dom"/>
</dbReference>
<feature type="transmembrane region" description="Helical" evidence="1">
    <location>
        <begin position="213"/>
        <end position="233"/>
    </location>
</feature>
<proteinExistence type="predicted"/>
<keyword evidence="3" id="KW-0808">Transferase</keyword>
<keyword evidence="1" id="KW-1133">Transmembrane helix</keyword>
<evidence type="ECO:0000256" key="1">
    <source>
        <dbReference type="SAM" id="Phobius"/>
    </source>
</evidence>
<dbReference type="Proteomes" id="UP001597267">
    <property type="component" value="Unassembled WGS sequence"/>
</dbReference>
<sequence>MKLFERTDLRLTKRVAWIDIAKAIGIILVVINHAYPLKDTFYKTTYWWHMPLFFLIGGFFLKSLHQKDERFSVFLKTKVWPLLRDYLIAGSLVILANFIIEGQSFSYLLNYFLKLLYGGDILTGYTSVFWFVSVYILALMAVTIIITYIPWRWLQFGLVTGLFILGTAYKSAESTLGRPLPWNADVALMAIFYMWIGQFSFKYLKRVLKQRLFLGVTLSLATFFIALQGLGAIDQTIYMKSHNITNGWFAMIVPLVCCFAALALAYWLQFTGVHATLELIGQHTMAIMFAHKALFFLLKKGDFQTWAVLSAAGIILPLMAVIFGQWVKAYYADRQYQKLIFNY</sequence>
<keyword evidence="3" id="KW-0012">Acyltransferase</keyword>
<comment type="caution">
    <text evidence="3">The sequence shown here is derived from an EMBL/GenBank/DDBJ whole genome shotgun (WGS) entry which is preliminary data.</text>
</comment>
<feature type="domain" description="Acyltransferase 3" evidence="2">
    <location>
        <begin position="16"/>
        <end position="317"/>
    </location>
</feature>
<dbReference type="GO" id="GO:0016746">
    <property type="term" value="F:acyltransferase activity"/>
    <property type="evidence" value="ECO:0007669"/>
    <property type="project" value="UniProtKB-KW"/>
</dbReference>
<feature type="transmembrane region" description="Helical" evidence="1">
    <location>
        <begin position="47"/>
        <end position="65"/>
    </location>
</feature>
<dbReference type="RefSeq" id="WP_125712965.1">
    <property type="nucleotide sequence ID" value="NZ_JBHTOP010000026.1"/>
</dbReference>
<dbReference type="Pfam" id="PF01757">
    <property type="entry name" value="Acyl_transf_3"/>
    <property type="match status" value="1"/>
</dbReference>
<accession>A0ABW4J926</accession>
<feature type="transmembrane region" description="Helical" evidence="1">
    <location>
        <begin position="182"/>
        <end position="201"/>
    </location>
</feature>
<name>A0ABW4J926_9LACO</name>
<feature type="transmembrane region" description="Helical" evidence="1">
    <location>
        <begin position="153"/>
        <end position="170"/>
    </location>
</feature>
<feature type="transmembrane region" description="Helical" evidence="1">
    <location>
        <begin position="304"/>
        <end position="327"/>
    </location>
</feature>
<reference evidence="4" key="1">
    <citation type="journal article" date="2019" name="Int. J. Syst. Evol. Microbiol.">
        <title>The Global Catalogue of Microorganisms (GCM) 10K type strain sequencing project: providing services to taxonomists for standard genome sequencing and annotation.</title>
        <authorList>
            <consortium name="The Broad Institute Genomics Platform"/>
            <consortium name="The Broad Institute Genome Sequencing Center for Infectious Disease"/>
            <person name="Wu L."/>
            <person name="Ma J."/>
        </authorList>
    </citation>
    <scope>NUCLEOTIDE SEQUENCE [LARGE SCALE GENOMIC DNA]</scope>
    <source>
        <strain evidence="4">CCM 8896</strain>
    </source>
</reference>
<evidence type="ECO:0000313" key="3">
    <source>
        <dbReference type="EMBL" id="MFD1672871.1"/>
    </source>
</evidence>
<feature type="transmembrane region" description="Helical" evidence="1">
    <location>
        <begin position="86"/>
        <end position="108"/>
    </location>
</feature>
<feature type="transmembrane region" description="Helical" evidence="1">
    <location>
        <begin position="128"/>
        <end position="146"/>
    </location>
</feature>
<evidence type="ECO:0000259" key="2">
    <source>
        <dbReference type="Pfam" id="PF01757"/>
    </source>
</evidence>
<dbReference type="PANTHER" id="PTHR37312:SF1">
    <property type="entry name" value="MEMBRANE-BOUND ACYLTRANSFERASE YKRP-RELATED"/>
    <property type="match status" value="1"/>
</dbReference>
<gene>
    <name evidence="3" type="ORF">ACFQ5M_12230</name>
</gene>